<name>X1MLE3_9ZZZZ</name>
<evidence type="ECO:0000313" key="1">
    <source>
        <dbReference type="EMBL" id="GAI32118.1"/>
    </source>
</evidence>
<comment type="caution">
    <text evidence="1">The sequence shown here is derived from an EMBL/GenBank/DDBJ whole genome shotgun (WGS) entry which is preliminary data.</text>
</comment>
<proteinExistence type="predicted"/>
<feature type="non-terminal residue" evidence="1">
    <location>
        <position position="1"/>
    </location>
</feature>
<sequence length="77" mass="9113">RTKCKMAVKDKSYYNNSGKYKRYLEVLESNHDLNIYAKAKNPQELKDTDDLVYYGFLCISDSFKNYIKDHASNRVHL</sequence>
<accession>X1MLE3</accession>
<gene>
    <name evidence="1" type="ORF">S06H3_27028</name>
</gene>
<dbReference type="AlphaFoldDB" id="X1MLE3"/>
<protein>
    <submittedName>
        <fullName evidence="1">Uncharacterized protein</fullName>
    </submittedName>
</protein>
<organism evidence="1">
    <name type="scientific">marine sediment metagenome</name>
    <dbReference type="NCBI Taxonomy" id="412755"/>
    <lineage>
        <taxon>unclassified sequences</taxon>
        <taxon>metagenomes</taxon>
        <taxon>ecological metagenomes</taxon>
    </lineage>
</organism>
<reference evidence="1" key="1">
    <citation type="journal article" date="2014" name="Front. Microbiol.">
        <title>High frequency of phylogenetically diverse reductive dehalogenase-homologous genes in deep subseafloor sedimentary metagenomes.</title>
        <authorList>
            <person name="Kawai M."/>
            <person name="Futagami T."/>
            <person name="Toyoda A."/>
            <person name="Takaki Y."/>
            <person name="Nishi S."/>
            <person name="Hori S."/>
            <person name="Arai W."/>
            <person name="Tsubouchi T."/>
            <person name="Morono Y."/>
            <person name="Uchiyama I."/>
            <person name="Ito T."/>
            <person name="Fujiyama A."/>
            <person name="Inagaki F."/>
            <person name="Takami H."/>
        </authorList>
    </citation>
    <scope>NUCLEOTIDE SEQUENCE</scope>
    <source>
        <strain evidence="1">Expedition CK06-06</strain>
    </source>
</reference>
<dbReference type="EMBL" id="BARV01015655">
    <property type="protein sequence ID" value="GAI32118.1"/>
    <property type="molecule type" value="Genomic_DNA"/>
</dbReference>